<dbReference type="EMBL" id="JAQQKW010000002">
    <property type="protein sequence ID" value="MDC7693319.1"/>
    <property type="molecule type" value="Genomic_DNA"/>
</dbReference>
<name>A0ABT5IAV5_9CAUL</name>
<evidence type="ECO:0000313" key="1">
    <source>
        <dbReference type="EMBL" id="MDC7693319.1"/>
    </source>
</evidence>
<accession>A0ABT5IAV5</accession>
<keyword evidence="2" id="KW-1185">Reference proteome</keyword>
<organism evidence="1 2">
    <name type="scientific">Asticcacaulis currens</name>
    <dbReference type="NCBI Taxonomy" id="2984210"/>
    <lineage>
        <taxon>Bacteria</taxon>
        <taxon>Pseudomonadati</taxon>
        <taxon>Pseudomonadota</taxon>
        <taxon>Alphaproteobacteria</taxon>
        <taxon>Caulobacterales</taxon>
        <taxon>Caulobacteraceae</taxon>
        <taxon>Asticcacaulis</taxon>
    </lineage>
</organism>
<comment type="caution">
    <text evidence="1">The sequence shown here is derived from an EMBL/GenBank/DDBJ whole genome shotgun (WGS) entry which is preliminary data.</text>
</comment>
<dbReference type="RefSeq" id="WP_272740089.1">
    <property type="nucleotide sequence ID" value="NZ_JAQQKW010000002.1"/>
</dbReference>
<proteinExistence type="predicted"/>
<sequence>MSVRPSASPTVSPSASSQMPSQLVWYARCPTLTAMGLLAHRGVLQREFRRDPVNFVSVRETSLPSVRQGYLDHSLANLVREGDAATALWSYGLNERSRLLAVGHTWHTVLVVAPARSPVSGLQDLKGRTLALPREAGSFSPARVRSLRAWESILDVSGLKPADVTFYNIVAGHPSTPFGDIARREIEAVLGGQADAGLLFGAKGIELARTAGLKIVHAFEAADIRGDARLKGLVELRTLTIDYPFLEANEAVVSRLVKALSGAADWARSFPKQALSHIAEEGKVELDDAVHAYGDFIPESTALGAEDARLADIKDLLDWLKQRQAVTERLDLSDWNRSDVLIAKEAPQTSKRLNAVA</sequence>
<dbReference type="Gene3D" id="3.40.190.270">
    <property type="match status" value="1"/>
</dbReference>
<protein>
    <submittedName>
        <fullName evidence="1">ABC transporter substrate-binding protein</fullName>
    </submittedName>
</protein>
<gene>
    <name evidence="1" type="ORF">PQU94_03370</name>
</gene>
<reference evidence="1 2" key="1">
    <citation type="submission" date="2023-01" db="EMBL/GenBank/DDBJ databases">
        <title>Novel species of the genus Asticcacaulis isolated from rivers.</title>
        <authorList>
            <person name="Lu H."/>
        </authorList>
    </citation>
    <scope>NUCLEOTIDE SEQUENCE [LARGE SCALE GENOMIC DNA]</scope>
    <source>
        <strain evidence="1 2">DXS10W</strain>
    </source>
</reference>
<evidence type="ECO:0000313" key="2">
    <source>
        <dbReference type="Proteomes" id="UP001216595"/>
    </source>
</evidence>
<dbReference type="Proteomes" id="UP001216595">
    <property type="component" value="Unassembled WGS sequence"/>
</dbReference>
<dbReference type="Gene3D" id="3.40.190.10">
    <property type="entry name" value="Periplasmic binding protein-like II"/>
    <property type="match status" value="1"/>
</dbReference>
<dbReference type="SUPFAM" id="SSF53850">
    <property type="entry name" value="Periplasmic binding protein-like II"/>
    <property type="match status" value="1"/>
</dbReference>